<dbReference type="AlphaFoldDB" id="A0AAF0UMT6"/>
<dbReference type="PANTHER" id="PTHR36766">
    <property type="entry name" value="PLANT BROAD-SPECTRUM MILDEW RESISTANCE PROTEIN RPW8"/>
    <property type="match status" value="1"/>
</dbReference>
<evidence type="ECO:0000256" key="4">
    <source>
        <dbReference type="ARBA" id="ARBA00022741"/>
    </source>
</evidence>
<evidence type="ECO:0000256" key="1">
    <source>
        <dbReference type="ARBA" id="ARBA00008894"/>
    </source>
</evidence>
<dbReference type="Gene3D" id="1.10.10.10">
    <property type="entry name" value="Winged helix-like DNA-binding domain superfamily/Winged helix DNA-binding domain"/>
    <property type="match status" value="1"/>
</dbReference>
<dbReference type="GO" id="GO:0005524">
    <property type="term" value="F:ATP binding"/>
    <property type="evidence" value="ECO:0007669"/>
    <property type="project" value="UniProtKB-KW"/>
</dbReference>
<dbReference type="Pfam" id="PF00931">
    <property type="entry name" value="NB-ARC"/>
    <property type="match status" value="1"/>
</dbReference>
<dbReference type="Proteomes" id="UP001234989">
    <property type="component" value="Chromosome 9"/>
</dbReference>
<dbReference type="FunFam" id="3.40.50.300:FF:001091">
    <property type="entry name" value="Probable disease resistance protein At1g61300"/>
    <property type="match status" value="1"/>
</dbReference>
<keyword evidence="4" id="KW-0547">Nucleotide-binding</keyword>
<comment type="similarity">
    <text evidence="1">Belongs to the disease resistance NB-LRR family.</text>
</comment>
<gene>
    <name evidence="10" type="ORF">MTR67_041474</name>
</gene>
<dbReference type="Gene3D" id="1.20.5.4130">
    <property type="match status" value="1"/>
</dbReference>
<feature type="domain" description="Disease resistance protein winged helix" evidence="9">
    <location>
        <begin position="424"/>
        <end position="507"/>
    </location>
</feature>
<evidence type="ECO:0008006" key="12">
    <source>
        <dbReference type="Google" id="ProtNLM"/>
    </source>
</evidence>
<dbReference type="InterPro" id="IPR036388">
    <property type="entry name" value="WH-like_DNA-bd_sf"/>
</dbReference>
<dbReference type="InterPro" id="IPR027417">
    <property type="entry name" value="P-loop_NTPase"/>
</dbReference>
<dbReference type="InterPro" id="IPR058922">
    <property type="entry name" value="WHD_DRP"/>
</dbReference>
<dbReference type="FunFam" id="1.10.10.10:FF:000322">
    <property type="entry name" value="Probable disease resistance protein At1g63360"/>
    <property type="match status" value="1"/>
</dbReference>
<dbReference type="Gene3D" id="1.10.8.430">
    <property type="entry name" value="Helical domain of apoptotic protease-activating factors"/>
    <property type="match status" value="1"/>
</dbReference>
<dbReference type="EMBL" id="CP133620">
    <property type="protein sequence ID" value="WMV48089.1"/>
    <property type="molecule type" value="Genomic_DNA"/>
</dbReference>
<evidence type="ECO:0000256" key="5">
    <source>
        <dbReference type="ARBA" id="ARBA00022821"/>
    </source>
</evidence>
<dbReference type="InterPro" id="IPR042197">
    <property type="entry name" value="Apaf_helical"/>
</dbReference>
<dbReference type="InterPro" id="IPR041118">
    <property type="entry name" value="Rx_N"/>
</dbReference>
<proteinExistence type="inferred from homology"/>
<keyword evidence="11" id="KW-1185">Reference proteome</keyword>
<evidence type="ECO:0000259" key="8">
    <source>
        <dbReference type="Pfam" id="PF18052"/>
    </source>
</evidence>
<dbReference type="SUPFAM" id="SSF52540">
    <property type="entry name" value="P-loop containing nucleoside triphosphate hydrolases"/>
    <property type="match status" value="1"/>
</dbReference>
<reference evidence="10" key="1">
    <citation type="submission" date="2023-08" db="EMBL/GenBank/DDBJ databases">
        <title>A de novo genome assembly of Solanum verrucosum Schlechtendal, a Mexican diploid species geographically isolated from the other diploid A-genome species in potato relatives.</title>
        <authorList>
            <person name="Hosaka K."/>
        </authorList>
    </citation>
    <scope>NUCLEOTIDE SEQUENCE</scope>
    <source>
        <tissue evidence="10">Young leaves</tissue>
    </source>
</reference>
<evidence type="ECO:0000256" key="3">
    <source>
        <dbReference type="ARBA" id="ARBA00022737"/>
    </source>
</evidence>
<keyword evidence="5" id="KW-0611">Plant defense</keyword>
<evidence type="ECO:0000256" key="2">
    <source>
        <dbReference type="ARBA" id="ARBA00022614"/>
    </source>
</evidence>
<feature type="domain" description="Disease resistance N-terminal" evidence="8">
    <location>
        <begin position="13"/>
        <end position="93"/>
    </location>
</feature>
<name>A0AAF0UMT6_SOLVR</name>
<organism evidence="10 11">
    <name type="scientific">Solanum verrucosum</name>
    <dbReference type="NCBI Taxonomy" id="315347"/>
    <lineage>
        <taxon>Eukaryota</taxon>
        <taxon>Viridiplantae</taxon>
        <taxon>Streptophyta</taxon>
        <taxon>Embryophyta</taxon>
        <taxon>Tracheophyta</taxon>
        <taxon>Spermatophyta</taxon>
        <taxon>Magnoliopsida</taxon>
        <taxon>eudicotyledons</taxon>
        <taxon>Gunneridae</taxon>
        <taxon>Pentapetalae</taxon>
        <taxon>asterids</taxon>
        <taxon>lamiids</taxon>
        <taxon>Solanales</taxon>
        <taxon>Solanaceae</taxon>
        <taxon>Solanoideae</taxon>
        <taxon>Solaneae</taxon>
        <taxon>Solanum</taxon>
    </lineage>
</organism>
<keyword evidence="2" id="KW-0433">Leucine-rich repeat</keyword>
<evidence type="ECO:0000313" key="10">
    <source>
        <dbReference type="EMBL" id="WMV48089.1"/>
    </source>
</evidence>
<feature type="domain" description="NB-ARC" evidence="7">
    <location>
        <begin position="169"/>
        <end position="340"/>
    </location>
</feature>
<evidence type="ECO:0000313" key="11">
    <source>
        <dbReference type="Proteomes" id="UP001234989"/>
    </source>
</evidence>
<dbReference type="GO" id="GO:0043531">
    <property type="term" value="F:ADP binding"/>
    <property type="evidence" value="ECO:0007669"/>
    <property type="project" value="InterPro"/>
</dbReference>
<sequence>MAETILYKLAAEILKSLGSLAAQQVGSIYGVADELHKLSTTVSSIQAVLIDAEKQQGSSHQDWIMRLKKVFFEADDLLDDFATEVTRRKLVNKAGIFFSKSNPVLYNLKISHRLKAIRQNLDLIAKDKASLDLVEMRQPLLLEPNSVQLNLDRETYSFVPDGEVIGRNADKKEIVDFLLDSEVEENVVVISIVGLGGLGKTTLAQWVYNDEMVKANFDKRLWVCVSDVFEVKMIAEKIVESAGGEKANYLQLNTVQNELTEMLDGKKYLLVLDDVWNENTLKWSKLKNMLIGGAKGSKILVTTRSDVVAEVSGSVHQHKLGDLSEEEAWTLFEKMAFECNKESENSNLVEIGKEIVSKCGGVPLVIKSVGSLLRLKRTENEWIYFKNQDLSSITRGSNDVMAILRLSYNHLPQHLKICFAYCSLFPKDFKIQSFDLIDMWIAQGFIQSTISNRDNVEDVANSYFMDLLRRSFFQENEEHELFLLSQGIEKYESLTFYKMHDLIHDLAKEVADREFFSITKTEDTEVVPEQTLHASCLFQIDGSLVFPSDFYRKHIKLRNLFT</sequence>
<dbReference type="Pfam" id="PF18052">
    <property type="entry name" value="Rx_N"/>
    <property type="match status" value="1"/>
</dbReference>
<keyword evidence="6" id="KW-0067">ATP-binding</keyword>
<dbReference type="Pfam" id="PF23559">
    <property type="entry name" value="WHD_DRP"/>
    <property type="match status" value="1"/>
</dbReference>
<dbReference type="GO" id="GO:0051607">
    <property type="term" value="P:defense response to virus"/>
    <property type="evidence" value="ECO:0007669"/>
    <property type="project" value="UniProtKB-ARBA"/>
</dbReference>
<evidence type="ECO:0000256" key="6">
    <source>
        <dbReference type="ARBA" id="ARBA00022840"/>
    </source>
</evidence>
<dbReference type="PRINTS" id="PR00364">
    <property type="entry name" value="DISEASERSIST"/>
</dbReference>
<evidence type="ECO:0000259" key="9">
    <source>
        <dbReference type="Pfam" id="PF23559"/>
    </source>
</evidence>
<protein>
    <recommendedName>
        <fullName evidence="12">Disease resistance protein RGA3</fullName>
    </recommendedName>
</protein>
<keyword evidence="3" id="KW-0677">Repeat</keyword>
<dbReference type="InterPro" id="IPR002182">
    <property type="entry name" value="NB-ARC"/>
</dbReference>
<accession>A0AAF0UMT6</accession>
<evidence type="ECO:0000259" key="7">
    <source>
        <dbReference type="Pfam" id="PF00931"/>
    </source>
</evidence>
<dbReference type="Gene3D" id="3.40.50.300">
    <property type="entry name" value="P-loop containing nucleotide triphosphate hydrolases"/>
    <property type="match status" value="1"/>
</dbReference>
<dbReference type="PANTHER" id="PTHR36766:SF40">
    <property type="entry name" value="DISEASE RESISTANCE PROTEIN RGA3"/>
    <property type="match status" value="1"/>
</dbReference>